<comment type="subcellular location">
    <subcellularLocation>
        <location evidence="2">Cell inner membrane</location>
        <topology evidence="2">Multi-pass membrane protein</topology>
    </subcellularLocation>
</comment>
<dbReference type="PANTHER" id="PTHR45339:SF1">
    <property type="entry name" value="HYBRID SIGNAL TRANSDUCTION HISTIDINE KINASE J"/>
    <property type="match status" value="1"/>
</dbReference>
<dbReference type="Pfam" id="PF01627">
    <property type="entry name" value="Hpt"/>
    <property type="match status" value="1"/>
</dbReference>
<feature type="modified residue" description="Phosphohistidine" evidence="18">
    <location>
        <position position="1267"/>
    </location>
</feature>
<evidence type="ECO:0000259" key="23">
    <source>
        <dbReference type="PROSITE" id="PS50112"/>
    </source>
</evidence>
<organism evidence="26 27">
    <name type="scientific">Tumidithrix elongata BACA0141</name>
    <dbReference type="NCBI Taxonomy" id="2716417"/>
    <lineage>
        <taxon>Bacteria</taxon>
        <taxon>Bacillati</taxon>
        <taxon>Cyanobacteriota</taxon>
        <taxon>Cyanophyceae</taxon>
        <taxon>Pseudanabaenales</taxon>
        <taxon>Pseudanabaenaceae</taxon>
        <taxon>Tumidithrix</taxon>
        <taxon>Tumidithrix elongata</taxon>
    </lineage>
</organism>
<feature type="domain" description="PAS" evidence="23">
    <location>
        <begin position="413"/>
        <end position="486"/>
    </location>
</feature>
<feature type="modified residue" description="4-aspartylphosphate" evidence="19">
    <location>
        <position position="56"/>
    </location>
</feature>
<dbReference type="InterPro" id="IPR005467">
    <property type="entry name" value="His_kinase_dom"/>
</dbReference>
<dbReference type="PROSITE" id="PS50112">
    <property type="entry name" value="PAS"/>
    <property type="match status" value="2"/>
</dbReference>
<dbReference type="SUPFAM" id="SSF55874">
    <property type="entry name" value="ATPase domain of HSP90 chaperone/DNA topoisomerase II/histidine kinase"/>
    <property type="match status" value="1"/>
</dbReference>
<evidence type="ECO:0000313" key="27">
    <source>
        <dbReference type="Proteomes" id="UP001333818"/>
    </source>
</evidence>
<dbReference type="InterPro" id="IPR003018">
    <property type="entry name" value="GAF"/>
</dbReference>
<dbReference type="EMBL" id="JAZBJZ010000052">
    <property type="protein sequence ID" value="MEE3717773.1"/>
    <property type="molecule type" value="Genomic_DNA"/>
</dbReference>
<dbReference type="InterPro" id="IPR008207">
    <property type="entry name" value="Sig_transdc_His_kin_Hpt_dom"/>
</dbReference>
<evidence type="ECO:0000313" key="26">
    <source>
        <dbReference type="EMBL" id="MEE3717773.1"/>
    </source>
</evidence>
<evidence type="ECO:0000256" key="8">
    <source>
        <dbReference type="ARBA" id="ARBA00022679"/>
    </source>
</evidence>
<evidence type="ECO:0000256" key="10">
    <source>
        <dbReference type="ARBA" id="ARBA00022737"/>
    </source>
</evidence>
<feature type="modified residue" description="4-aspartylphosphate" evidence="19">
    <location>
        <position position="1102"/>
    </location>
</feature>
<keyword evidence="27" id="KW-1185">Reference proteome</keyword>
<dbReference type="Gene3D" id="2.10.70.100">
    <property type="match status" value="1"/>
</dbReference>
<evidence type="ECO:0000256" key="7">
    <source>
        <dbReference type="ARBA" id="ARBA00022553"/>
    </source>
</evidence>
<dbReference type="SMART" id="SM00091">
    <property type="entry name" value="PAS"/>
    <property type="match status" value="3"/>
</dbReference>
<dbReference type="PROSITE" id="PS50894">
    <property type="entry name" value="HPT"/>
    <property type="match status" value="1"/>
</dbReference>
<name>A0AAW9Q3K6_9CYAN</name>
<keyword evidence="6" id="KW-0997">Cell inner membrane</keyword>
<dbReference type="SMART" id="SM00065">
    <property type="entry name" value="GAF"/>
    <property type="match status" value="1"/>
</dbReference>
<feature type="coiled-coil region" evidence="20">
    <location>
        <begin position="269"/>
        <end position="296"/>
    </location>
</feature>
<dbReference type="FunFam" id="2.10.70.100:FF:000001">
    <property type="entry name" value="Sensory transduction histidine kinase"/>
    <property type="match status" value="1"/>
</dbReference>
<dbReference type="PRINTS" id="PR00344">
    <property type="entry name" value="BCTRLSENSOR"/>
</dbReference>
<dbReference type="SUPFAM" id="SSF52172">
    <property type="entry name" value="CheY-like"/>
    <property type="match status" value="2"/>
</dbReference>
<dbReference type="Pfam" id="PF00512">
    <property type="entry name" value="HisKA"/>
    <property type="match status" value="1"/>
</dbReference>
<dbReference type="CDD" id="cd00130">
    <property type="entry name" value="PAS"/>
    <property type="match status" value="3"/>
</dbReference>
<keyword evidence="9" id="KW-0812">Transmembrane</keyword>
<evidence type="ECO:0000256" key="16">
    <source>
        <dbReference type="ARBA" id="ARBA00023136"/>
    </source>
</evidence>
<dbReference type="Pfam" id="PF00072">
    <property type="entry name" value="Response_reg"/>
    <property type="match status" value="2"/>
</dbReference>
<dbReference type="SMART" id="SM00448">
    <property type="entry name" value="REC"/>
    <property type="match status" value="2"/>
</dbReference>
<evidence type="ECO:0000256" key="9">
    <source>
        <dbReference type="ARBA" id="ARBA00022692"/>
    </source>
</evidence>
<evidence type="ECO:0000256" key="20">
    <source>
        <dbReference type="SAM" id="Coils"/>
    </source>
</evidence>
<keyword evidence="13" id="KW-0067">ATP-binding</keyword>
<dbReference type="GO" id="GO:0005886">
    <property type="term" value="C:plasma membrane"/>
    <property type="evidence" value="ECO:0007669"/>
    <property type="project" value="UniProtKB-SubCell"/>
</dbReference>
<dbReference type="InterPro" id="IPR004358">
    <property type="entry name" value="Sig_transdc_His_kin-like_C"/>
</dbReference>
<sequence length="1330" mass="150169">MNKSKTRILVVDDEPESLCFLAEMFAAQGYDMQTALSGESVVKAVQQYCPDLILLDVSINGINSYEICRQLKSQAKSCEIPIVFLGDLQDIAERCKAYKAGGVDFIPKPFEVEEMLARIDTHLSLQFLKKQIEPPNLVSGDEASDRIVTQAALLNCESDRDRKFRTLAENSPYITCRYDRNLRFVYVTPRIENLVPIAHPDFIGKTHQDLNFPPYYADLWDSCLQKVFDTGKEEEIEFDFPTSIGLRSYQSHFLPEYAEDGSVEFVLVINQDLTERKQAEEALRESEIRFRSIVENANDIIYTLTPQGTVGYVSQNFTDMLGYPLEDVIDRPFAPFVHPEDIDIYLDGLHRLIEGESKISGVEHRIKHRDGSDRLYISNLSSIKDKNDRFLYCIGIGRDNTQRRQNEEKLRQSEKRYELATQAAKVGVWEWDILSQKLYIDPNIKKLLGYNGEETSNYVKLWTPSYIHQDDRNIAANKMRHYLDGQIDEYVCEYRMIHQDGSLRWILSRGEGIKDAHGKIVKVIGTHTDITDRKQVEIALQKQLQRSLLLKQITDEIRRSLDINQMLDVAVTQIGQTFAVNRCVIHRYVNEPVPQMPFLCEYLEPDYSSVINLTVPIEGNFHAQKVLASDRAVASQNVFTDPLLELARPMCEHVGMKSMLAVRTSYQGKPNGLIGLQQCDRFREWTEAEIELLEAITSQVGIALAQASLLAHETKQRQELSINNNALKRAKSEAEIANLAKSEFLAMMSHEIRTPMNAVLGMTELLLCSELNEKQQDLAETIRDSGNSLLKIINDILDFSKVESGNLELEIQPLELKNTIEKVNHLLSVKAKEKGIFLNFTLDAQVPAYIVGDTTRLQQILINLVSNAIKFTESGEVNVSVTATELSGTTTEPANSLKLLSSPYFSLAVPYEIQFAIQDSGVGIPSDRLNRLFKTFSQVDASITRQYGGTGLGLAICAQLVEMMGGRIWVVSHGCIEGNPPLKWKKEVWENESMGKVRNDRGATFYFTIYGASLASQVDESQIVQSLERKEAQTQIPLGEIQKQELARQNPLQILLAEDNPTNQKLTILMLEKLGYYPDVVSDGCAVIEALDRKIYDLILMDIQMPKMDGLSTTQYIRQSKTNYQSLYIIALTANATRGDREQCLNVGMNDYISKPITLKNLATAFRKFQDLTMGKIVTTSPENPNAPYNQLETKSISTELNPTEQNKTAVINVKALEAIRNMSDDETVVEMIDIYLDDSQQLVTQIVLFTDLSNSPNLTKLSHAAHTLKAISASIGAIRLAELCKTVEGEIKEGKFQNIVETISSIDGQYRLVVELLQVHRQKYVDGIG</sequence>
<dbReference type="InterPro" id="IPR036097">
    <property type="entry name" value="HisK_dim/P_sf"/>
</dbReference>
<dbReference type="PROSITE" id="PS50109">
    <property type="entry name" value="HIS_KIN"/>
    <property type="match status" value="1"/>
</dbReference>
<keyword evidence="16" id="KW-0472">Membrane</keyword>
<keyword evidence="12" id="KW-0418">Kinase</keyword>
<reference evidence="26" key="1">
    <citation type="submission" date="2024-01" db="EMBL/GenBank/DDBJ databases">
        <title>Bank of Algae and Cyanobacteria of the Azores (BACA) strain genomes.</title>
        <authorList>
            <person name="Luz R."/>
            <person name="Cordeiro R."/>
            <person name="Fonseca A."/>
            <person name="Goncalves V."/>
        </authorList>
    </citation>
    <scope>NUCLEOTIDE SEQUENCE</scope>
    <source>
        <strain evidence="26">BACA0141</strain>
    </source>
</reference>
<dbReference type="FunFam" id="1.10.287.130:FF:000004">
    <property type="entry name" value="Ethylene receptor 1"/>
    <property type="match status" value="1"/>
</dbReference>
<keyword evidence="14" id="KW-1133">Transmembrane helix</keyword>
<dbReference type="PROSITE" id="PS50110">
    <property type="entry name" value="RESPONSE_REGULATORY"/>
    <property type="match status" value="2"/>
</dbReference>
<evidence type="ECO:0000256" key="14">
    <source>
        <dbReference type="ARBA" id="ARBA00022989"/>
    </source>
</evidence>
<comment type="catalytic activity">
    <reaction evidence="1">
        <text>ATP + protein L-histidine = ADP + protein N-phospho-L-histidine.</text>
        <dbReference type="EC" id="2.7.13.3"/>
    </reaction>
</comment>
<keyword evidence="11" id="KW-0547">Nucleotide-binding</keyword>
<keyword evidence="15" id="KW-0902">Two-component regulatory system</keyword>
<feature type="domain" description="PAC" evidence="24">
    <location>
        <begin position="360"/>
        <end position="412"/>
    </location>
</feature>
<dbReference type="SUPFAM" id="SSF47384">
    <property type="entry name" value="Homodimeric domain of signal transducing histidine kinase"/>
    <property type="match status" value="1"/>
</dbReference>
<evidence type="ECO:0000256" key="17">
    <source>
        <dbReference type="ARBA" id="ARBA00074306"/>
    </source>
</evidence>
<dbReference type="NCBIfam" id="TIGR00229">
    <property type="entry name" value="sensory_box"/>
    <property type="match status" value="3"/>
</dbReference>
<evidence type="ECO:0000256" key="1">
    <source>
        <dbReference type="ARBA" id="ARBA00000085"/>
    </source>
</evidence>
<dbReference type="Pfam" id="PF08448">
    <property type="entry name" value="PAS_4"/>
    <property type="match status" value="2"/>
</dbReference>
<dbReference type="InterPro" id="IPR036890">
    <property type="entry name" value="HATPase_C_sf"/>
</dbReference>
<evidence type="ECO:0000259" key="25">
    <source>
        <dbReference type="PROSITE" id="PS50894"/>
    </source>
</evidence>
<dbReference type="InterPro" id="IPR013656">
    <property type="entry name" value="PAS_4"/>
</dbReference>
<evidence type="ECO:0000256" key="11">
    <source>
        <dbReference type="ARBA" id="ARBA00022741"/>
    </source>
</evidence>
<dbReference type="InterPro" id="IPR035965">
    <property type="entry name" value="PAS-like_dom_sf"/>
</dbReference>
<evidence type="ECO:0000256" key="19">
    <source>
        <dbReference type="PROSITE-ProRule" id="PRU00169"/>
    </source>
</evidence>
<dbReference type="InterPro" id="IPR001789">
    <property type="entry name" value="Sig_transdc_resp-reg_receiver"/>
</dbReference>
<dbReference type="GO" id="GO:0005524">
    <property type="term" value="F:ATP binding"/>
    <property type="evidence" value="ECO:0007669"/>
    <property type="project" value="UniProtKB-KW"/>
</dbReference>
<dbReference type="GO" id="GO:0000155">
    <property type="term" value="F:phosphorelay sensor kinase activity"/>
    <property type="evidence" value="ECO:0007669"/>
    <property type="project" value="InterPro"/>
</dbReference>
<dbReference type="Pfam" id="PF02518">
    <property type="entry name" value="HATPase_c"/>
    <property type="match status" value="1"/>
</dbReference>
<dbReference type="Gene3D" id="3.30.565.10">
    <property type="entry name" value="Histidine kinase-like ATPase, C-terminal domain"/>
    <property type="match status" value="1"/>
</dbReference>
<feature type="coiled-coil region" evidence="20">
    <location>
        <begin position="710"/>
        <end position="737"/>
    </location>
</feature>
<accession>A0AAW9Q3K6</accession>
<dbReference type="SUPFAM" id="SSF47226">
    <property type="entry name" value="Histidine-containing phosphotransfer domain, HPT domain"/>
    <property type="match status" value="1"/>
</dbReference>
<dbReference type="SUPFAM" id="SSF55781">
    <property type="entry name" value="GAF domain-like"/>
    <property type="match status" value="1"/>
</dbReference>
<dbReference type="Pfam" id="PF08447">
    <property type="entry name" value="PAS_3"/>
    <property type="match status" value="1"/>
</dbReference>
<dbReference type="InterPro" id="IPR036641">
    <property type="entry name" value="HPT_dom_sf"/>
</dbReference>
<proteinExistence type="inferred from homology"/>
<feature type="domain" description="Histidine kinase" evidence="21">
    <location>
        <begin position="747"/>
        <end position="972"/>
    </location>
</feature>
<protein>
    <recommendedName>
        <fullName evidence="17">Circadian input-output histidine kinase CikA</fullName>
        <ecNumber evidence="4">2.7.13.3</ecNumber>
    </recommendedName>
</protein>
<dbReference type="Gene3D" id="3.30.450.20">
    <property type="entry name" value="PAS domain"/>
    <property type="match status" value="3"/>
</dbReference>
<dbReference type="InterPro" id="IPR011006">
    <property type="entry name" value="CheY-like_superfamily"/>
</dbReference>
<dbReference type="Gene3D" id="3.40.50.2300">
    <property type="match status" value="2"/>
</dbReference>
<dbReference type="SMART" id="SM00086">
    <property type="entry name" value="PAC"/>
    <property type="match status" value="3"/>
</dbReference>
<dbReference type="Proteomes" id="UP001333818">
    <property type="component" value="Unassembled WGS sequence"/>
</dbReference>
<dbReference type="FunFam" id="3.30.565.10:FF:000010">
    <property type="entry name" value="Sensor histidine kinase RcsC"/>
    <property type="match status" value="1"/>
</dbReference>
<evidence type="ECO:0000256" key="2">
    <source>
        <dbReference type="ARBA" id="ARBA00004429"/>
    </source>
</evidence>
<dbReference type="InterPro" id="IPR013655">
    <property type="entry name" value="PAS_fold_3"/>
</dbReference>
<evidence type="ECO:0000259" key="21">
    <source>
        <dbReference type="PROSITE" id="PS50109"/>
    </source>
</evidence>
<dbReference type="PANTHER" id="PTHR45339">
    <property type="entry name" value="HYBRID SIGNAL TRANSDUCTION HISTIDINE KINASE J"/>
    <property type="match status" value="1"/>
</dbReference>
<dbReference type="SMART" id="SM00388">
    <property type="entry name" value="HisKA"/>
    <property type="match status" value="1"/>
</dbReference>
<dbReference type="InterPro" id="IPR000014">
    <property type="entry name" value="PAS"/>
</dbReference>
<dbReference type="InterPro" id="IPR001610">
    <property type="entry name" value="PAC"/>
</dbReference>
<evidence type="ECO:0000256" key="3">
    <source>
        <dbReference type="ARBA" id="ARBA00006402"/>
    </source>
</evidence>
<feature type="domain" description="PAC" evidence="24">
    <location>
        <begin position="490"/>
        <end position="542"/>
    </location>
</feature>
<keyword evidence="8" id="KW-0808">Transferase</keyword>
<dbReference type="EC" id="2.7.13.3" evidence="4"/>
<dbReference type="InterPro" id="IPR029016">
    <property type="entry name" value="GAF-like_dom_sf"/>
</dbReference>
<dbReference type="CDD" id="cd00082">
    <property type="entry name" value="HisKA"/>
    <property type="match status" value="1"/>
</dbReference>
<dbReference type="InterPro" id="IPR000700">
    <property type="entry name" value="PAS-assoc_C"/>
</dbReference>
<dbReference type="CDD" id="cd16922">
    <property type="entry name" value="HATPase_EvgS-ArcB-TorS-like"/>
    <property type="match status" value="1"/>
</dbReference>
<dbReference type="Gene3D" id="1.20.120.160">
    <property type="entry name" value="HPT domain"/>
    <property type="match status" value="1"/>
</dbReference>
<dbReference type="SMART" id="SM00387">
    <property type="entry name" value="HATPase_c"/>
    <property type="match status" value="1"/>
</dbReference>
<feature type="domain" description="Response regulatory" evidence="22">
    <location>
        <begin position="7"/>
        <end position="123"/>
    </location>
</feature>
<evidence type="ECO:0000256" key="18">
    <source>
        <dbReference type="PROSITE-ProRule" id="PRU00110"/>
    </source>
</evidence>
<evidence type="ECO:0000256" key="12">
    <source>
        <dbReference type="ARBA" id="ARBA00022777"/>
    </source>
</evidence>
<evidence type="ECO:0000256" key="15">
    <source>
        <dbReference type="ARBA" id="ARBA00023012"/>
    </source>
</evidence>
<keyword evidence="7 19" id="KW-0597">Phosphoprotein</keyword>
<dbReference type="InterPro" id="IPR003661">
    <property type="entry name" value="HisK_dim/P_dom"/>
</dbReference>
<dbReference type="Gene3D" id="1.10.287.130">
    <property type="match status" value="1"/>
</dbReference>
<dbReference type="RefSeq" id="WP_330484204.1">
    <property type="nucleotide sequence ID" value="NZ_JAZBJZ010000052.1"/>
</dbReference>
<comment type="similarity">
    <text evidence="3">In the N-terminal section; belongs to the phytochrome family.</text>
</comment>
<evidence type="ECO:0000259" key="22">
    <source>
        <dbReference type="PROSITE" id="PS50110"/>
    </source>
</evidence>
<keyword evidence="20" id="KW-0175">Coiled coil</keyword>
<dbReference type="Gene3D" id="3.30.450.40">
    <property type="match status" value="1"/>
</dbReference>
<feature type="domain" description="HPt" evidence="25">
    <location>
        <begin position="1225"/>
        <end position="1321"/>
    </location>
</feature>
<evidence type="ECO:0000256" key="5">
    <source>
        <dbReference type="ARBA" id="ARBA00022475"/>
    </source>
</evidence>
<feature type="domain" description="PAC" evidence="24">
    <location>
        <begin position="234"/>
        <end position="285"/>
    </location>
</feature>
<evidence type="ECO:0000256" key="13">
    <source>
        <dbReference type="ARBA" id="ARBA00022840"/>
    </source>
</evidence>
<dbReference type="PROSITE" id="PS50113">
    <property type="entry name" value="PAC"/>
    <property type="match status" value="3"/>
</dbReference>
<dbReference type="InterPro" id="IPR003594">
    <property type="entry name" value="HATPase_dom"/>
</dbReference>
<keyword evidence="5" id="KW-1003">Cell membrane</keyword>
<feature type="domain" description="Response regulatory" evidence="22">
    <location>
        <begin position="1053"/>
        <end position="1170"/>
    </location>
</feature>
<feature type="domain" description="PAS" evidence="23">
    <location>
        <begin position="286"/>
        <end position="356"/>
    </location>
</feature>
<dbReference type="CDD" id="cd17546">
    <property type="entry name" value="REC_hyHK_CKI1_RcsC-like"/>
    <property type="match status" value="1"/>
</dbReference>
<gene>
    <name evidence="26" type="ORF">V2H45_13610</name>
</gene>
<evidence type="ECO:0000256" key="6">
    <source>
        <dbReference type="ARBA" id="ARBA00022519"/>
    </source>
</evidence>
<dbReference type="Pfam" id="PF01590">
    <property type="entry name" value="GAF"/>
    <property type="match status" value="1"/>
</dbReference>
<dbReference type="CDD" id="cd00088">
    <property type="entry name" value="HPT"/>
    <property type="match status" value="1"/>
</dbReference>
<evidence type="ECO:0000259" key="24">
    <source>
        <dbReference type="PROSITE" id="PS50113"/>
    </source>
</evidence>
<keyword evidence="10" id="KW-0677">Repeat</keyword>
<comment type="caution">
    <text evidence="26">The sequence shown here is derived from an EMBL/GenBank/DDBJ whole genome shotgun (WGS) entry which is preliminary data.</text>
</comment>
<dbReference type="SUPFAM" id="SSF55785">
    <property type="entry name" value="PYP-like sensor domain (PAS domain)"/>
    <property type="match status" value="3"/>
</dbReference>
<evidence type="ECO:0000256" key="4">
    <source>
        <dbReference type="ARBA" id="ARBA00012438"/>
    </source>
</evidence>